<evidence type="ECO:0000313" key="2">
    <source>
        <dbReference type="Proteomes" id="UP001144978"/>
    </source>
</evidence>
<reference evidence="1" key="1">
    <citation type="submission" date="2022-08" db="EMBL/GenBank/DDBJ databases">
        <title>Genome Sequence of Pycnoporus sanguineus.</title>
        <authorList>
            <person name="Buettner E."/>
        </authorList>
    </citation>
    <scope>NUCLEOTIDE SEQUENCE</scope>
    <source>
        <strain evidence="1">CG-C14</strain>
    </source>
</reference>
<organism evidence="1 2">
    <name type="scientific">Trametes sanguinea</name>
    <dbReference type="NCBI Taxonomy" id="158606"/>
    <lineage>
        <taxon>Eukaryota</taxon>
        <taxon>Fungi</taxon>
        <taxon>Dikarya</taxon>
        <taxon>Basidiomycota</taxon>
        <taxon>Agaricomycotina</taxon>
        <taxon>Agaricomycetes</taxon>
        <taxon>Polyporales</taxon>
        <taxon>Polyporaceae</taxon>
        <taxon>Trametes</taxon>
    </lineage>
</organism>
<proteinExistence type="predicted"/>
<evidence type="ECO:0000313" key="1">
    <source>
        <dbReference type="EMBL" id="KAJ2992936.1"/>
    </source>
</evidence>
<name>A0ACC1PHN6_9APHY</name>
<comment type="caution">
    <text evidence="1">The sequence shown here is derived from an EMBL/GenBank/DDBJ whole genome shotgun (WGS) entry which is preliminary data.</text>
</comment>
<keyword evidence="2" id="KW-1185">Reference proteome</keyword>
<protein>
    <submittedName>
        <fullName evidence="1">Uncharacterized protein</fullName>
    </submittedName>
</protein>
<sequence length="201" mass="22704">MGASQSTAQTDEKVFTPDTSLHFSEDVVNQLADHQASPEIPHDRQLTIDAHIRSRIESELNRLHQEEERVREEIERALEKENLDRERGMAGEESASDDSTSAGSVKSSAALQGDLEELRQKIEKYHARQSSEDLADVRAKGDEVVSCLKYVAIPYIAAIKQPHRLRLPRTHSTTPLDCWKAVEDFKASVAQVEQRYVNSLR</sequence>
<dbReference type="Proteomes" id="UP001144978">
    <property type="component" value="Unassembled WGS sequence"/>
</dbReference>
<accession>A0ACC1PHN6</accession>
<gene>
    <name evidence="1" type="ORF">NUW54_g7818</name>
</gene>
<dbReference type="EMBL" id="JANSHE010002317">
    <property type="protein sequence ID" value="KAJ2992936.1"/>
    <property type="molecule type" value="Genomic_DNA"/>
</dbReference>